<dbReference type="AlphaFoldDB" id="A0AAQ4CW14"/>
<feature type="domain" description="GFO/IDH/MocA-like oxidoreductase" evidence="2">
    <location>
        <begin position="144"/>
        <end position="264"/>
    </location>
</feature>
<organism evidence="3 4">
    <name type="scientific">Saccharolobus caldissimus</name>
    <dbReference type="NCBI Taxonomy" id="1702097"/>
    <lineage>
        <taxon>Archaea</taxon>
        <taxon>Thermoproteota</taxon>
        <taxon>Thermoprotei</taxon>
        <taxon>Sulfolobales</taxon>
        <taxon>Sulfolobaceae</taxon>
        <taxon>Saccharolobus</taxon>
    </lineage>
</organism>
<evidence type="ECO:0000259" key="2">
    <source>
        <dbReference type="Pfam" id="PF22725"/>
    </source>
</evidence>
<dbReference type="Gene3D" id="3.40.50.720">
    <property type="entry name" value="NAD(P)-binding Rossmann-like Domain"/>
    <property type="match status" value="1"/>
</dbReference>
<dbReference type="PANTHER" id="PTHR43249">
    <property type="entry name" value="UDP-N-ACETYL-2-AMINO-2-DEOXY-D-GLUCURONATE OXIDASE"/>
    <property type="match status" value="1"/>
</dbReference>
<reference evidence="3 4" key="1">
    <citation type="journal article" date="2022" name="Microbiol. Resour. Announc.">
        <title>Complete Genome Sequence of the Hyperthermophilic and Acidophilic Archaeon Saccharolobus caldissimus Strain HS-3T.</title>
        <authorList>
            <person name="Sakai H.D."/>
            <person name="Kurosawa N."/>
        </authorList>
    </citation>
    <scope>NUCLEOTIDE SEQUENCE [LARGE SCALE GENOMIC DNA]</scope>
    <source>
        <strain evidence="3 4">JCM32116</strain>
    </source>
</reference>
<protein>
    <submittedName>
        <fullName evidence="3">Oxidoreductase</fullName>
    </submittedName>
</protein>
<feature type="domain" description="Gfo/Idh/MocA-like oxidoreductase N-terminal" evidence="1">
    <location>
        <begin position="4"/>
        <end position="125"/>
    </location>
</feature>
<evidence type="ECO:0000259" key="1">
    <source>
        <dbReference type="Pfam" id="PF01408"/>
    </source>
</evidence>
<dbReference type="Pfam" id="PF22725">
    <property type="entry name" value="GFO_IDH_MocA_C3"/>
    <property type="match status" value="1"/>
</dbReference>
<dbReference type="GeneID" id="68867736"/>
<dbReference type="Gene3D" id="3.30.360.10">
    <property type="entry name" value="Dihydrodipicolinate Reductase, domain 2"/>
    <property type="match status" value="1"/>
</dbReference>
<evidence type="ECO:0000313" key="4">
    <source>
        <dbReference type="Proteomes" id="UP001319921"/>
    </source>
</evidence>
<dbReference type="KEGG" id="scas:SACC_30120"/>
<dbReference type="GO" id="GO:0000166">
    <property type="term" value="F:nucleotide binding"/>
    <property type="evidence" value="ECO:0007669"/>
    <property type="project" value="InterPro"/>
</dbReference>
<sequence length="354" mass="39966">MRKIGVAVVGLGVIGKVHVKALKELEKETEYVKLVAVVDQISALAEDIAKQYGVIPYSTIDDALRNPEIDVITIATPSYLHSPQAILAMEYGKNVITEKPMATTLAGAKEMIKKAEKNGVKLGVIFQERYSPDIRKLKYEIIDKLGKLYLLEAELKWYRDEKEYYLRDEIARSWRGMWNTEGGGVLTNQGIHTIDLLLWLGGEVEEVSGFIDNLTHPSIEVEDTAVAIFKFKNRALGTMSQTVSMRPKKYQNRKIRIYGDRGYAEIIDRQIASVRIEGNEEMGSSVLSKSDTISQDTDLHKELFKDFLKALSEERNFPIDGKEGIKSLEVIKAIYLSSMNRQVIKLPLEVNIVI</sequence>
<dbReference type="SUPFAM" id="SSF51735">
    <property type="entry name" value="NAD(P)-binding Rossmann-fold domains"/>
    <property type="match status" value="1"/>
</dbReference>
<dbReference type="Pfam" id="PF01408">
    <property type="entry name" value="GFO_IDH_MocA"/>
    <property type="match status" value="1"/>
</dbReference>
<name>A0AAQ4CW14_9CREN</name>
<dbReference type="SUPFAM" id="SSF55347">
    <property type="entry name" value="Glyceraldehyde-3-phosphate dehydrogenase-like, C-terminal domain"/>
    <property type="match status" value="1"/>
</dbReference>
<dbReference type="InterPro" id="IPR000683">
    <property type="entry name" value="Gfo/Idh/MocA-like_OxRdtase_N"/>
</dbReference>
<proteinExistence type="predicted"/>
<evidence type="ECO:0000313" key="3">
    <source>
        <dbReference type="EMBL" id="BDB99995.1"/>
    </source>
</evidence>
<dbReference type="InterPro" id="IPR055170">
    <property type="entry name" value="GFO_IDH_MocA-like_dom"/>
</dbReference>
<dbReference type="PANTHER" id="PTHR43249:SF1">
    <property type="entry name" value="D-GLUCOSIDE 3-DEHYDROGENASE"/>
    <property type="match status" value="1"/>
</dbReference>
<dbReference type="InterPro" id="IPR036291">
    <property type="entry name" value="NAD(P)-bd_dom_sf"/>
</dbReference>
<keyword evidence="4" id="KW-1185">Reference proteome</keyword>
<dbReference type="EMBL" id="AP025226">
    <property type="protein sequence ID" value="BDB99995.1"/>
    <property type="molecule type" value="Genomic_DNA"/>
</dbReference>
<dbReference type="RefSeq" id="WP_229570643.1">
    <property type="nucleotide sequence ID" value="NZ_AP025226.1"/>
</dbReference>
<gene>
    <name evidence="3" type="ORF">SACC_30120</name>
</gene>
<dbReference type="InterPro" id="IPR052515">
    <property type="entry name" value="Gfo/Idh/MocA_Oxidoreductase"/>
</dbReference>
<accession>A0AAQ4CW14</accession>
<dbReference type="Proteomes" id="UP001319921">
    <property type="component" value="Chromosome"/>
</dbReference>